<feature type="active site" evidence="2">
    <location>
        <position position="220"/>
    </location>
</feature>
<keyword evidence="1" id="KW-0067">ATP-binding</keyword>
<feature type="domain" description="Fido" evidence="5">
    <location>
        <begin position="133"/>
        <end position="284"/>
    </location>
</feature>
<sequence length="417" mass="47687">MPPNDTTQRSARAGRYQRQLTGYSAFMPEPLPPQPGLVFDDEMHTLLSRADRALGRLDGSIQTLPNPDLFVLMYIRKEAVLSSQIEGTQSSLDDVLEVEASVFDNEHPQDVGEVINYIHAMNYGLKRLETLPLSLRLIKEIHEILLNSARGRDKRPGEFRRTQNWIGPSGCTLSTATFVPPPPDEVMQLLGSLEAFMHDNDHIPILIKIGMIHAQFETIHPFLDGNGRVGRLLITFLLCQKEIMMKPVLYISHFFKEHRSEYYEKLQRIRDYGDWEAWTKFFLRGIATVSLEATETARRIVGLREEHRTLITLKLGRSAGSGLTIMERLYSKPIINVGETSDLLGITYQSANSLIQRLSDLYIIEEITGNKRNRVFRYTPYVSLFSDNRAEHNESNVARTESEHMDMEKQDNVNIVD</sequence>
<feature type="binding site" evidence="1">
    <location>
        <position position="220"/>
    </location>
    <ligand>
        <name>ATP</name>
        <dbReference type="ChEBI" id="CHEBI:30616"/>
    </ligand>
</feature>
<protein>
    <submittedName>
        <fullName evidence="6">Fic family protein</fullName>
    </submittedName>
</protein>
<keyword evidence="7" id="KW-1185">Reference proteome</keyword>
<dbReference type="InterPro" id="IPR003812">
    <property type="entry name" value="Fido"/>
</dbReference>
<evidence type="ECO:0000313" key="6">
    <source>
        <dbReference type="EMBL" id="RVU17793.1"/>
    </source>
</evidence>
<dbReference type="InterPro" id="IPR025758">
    <property type="entry name" value="Fic/DOC_N"/>
</dbReference>
<feature type="binding site" evidence="1">
    <location>
        <position position="262"/>
    </location>
    <ligand>
        <name>ATP</name>
        <dbReference type="ChEBI" id="CHEBI:30616"/>
    </ligand>
</feature>
<dbReference type="Pfam" id="PF13784">
    <property type="entry name" value="Fic_N"/>
    <property type="match status" value="1"/>
</dbReference>
<dbReference type="InterPro" id="IPR036597">
    <property type="entry name" value="Fido-like_dom_sf"/>
</dbReference>
<feature type="binding site" evidence="3">
    <location>
        <begin position="262"/>
        <end position="263"/>
    </location>
    <ligand>
        <name>ATP</name>
        <dbReference type="ChEBI" id="CHEBI:30616"/>
    </ligand>
</feature>
<dbReference type="GO" id="GO:0005524">
    <property type="term" value="F:ATP binding"/>
    <property type="evidence" value="ECO:0007669"/>
    <property type="project" value="UniProtKB-KW"/>
</dbReference>
<gene>
    <name evidence="6" type="ORF">EOE48_13000</name>
</gene>
<feature type="region of interest" description="Disordered" evidence="4">
    <location>
        <begin position="393"/>
        <end position="417"/>
    </location>
</feature>
<dbReference type="Gene3D" id="1.10.3290.10">
    <property type="entry name" value="Fido-like domain"/>
    <property type="match status" value="1"/>
</dbReference>
<comment type="caution">
    <text evidence="6">The sequence shown here is derived from an EMBL/GenBank/DDBJ whole genome shotgun (WGS) entry which is preliminary data.</text>
</comment>
<dbReference type="PANTHER" id="PTHR13504:SF38">
    <property type="entry name" value="FIDO DOMAIN-CONTAINING PROTEIN"/>
    <property type="match status" value="1"/>
</dbReference>
<dbReference type="OrthoDB" id="9813719at2"/>
<accession>A0A3S2VPP1</accession>
<dbReference type="PANTHER" id="PTHR13504">
    <property type="entry name" value="FIDO DOMAIN-CONTAINING PROTEIN DDB_G0283145"/>
    <property type="match status" value="1"/>
</dbReference>
<dbReference type="InterPro" id="IPR040198">
    <property type="entry name" value="Fido_containing"/>
</dbReference>
<evidence type="ECO:0000256" key="4">
    <source>
        <dbReference type="SAM" id="MobiDB-lite"/>
    </source>
</evidence>
<evidence type="ECO:0000256" key="2">
    <source>
        <dbReference type="PIRSR" id="PIRSR640198-1"/>
    </source>
</evidence>
<evidence type="ECO:0000259" key="5">
    <source>
        <dbReference type="PROSITE" id="PS51459"/>
    </source>
</evidence>
<name>A0A3S2VPP1_9HYPH</name>
<dbReference type="SUPFAM" id="SSF140931">
    <property type="entry name" value="Fic-like"/>
    <property type="match status" value="1"/>
</dbReference>
<feature type="compositionally biased region" description="Basic and acidic residues" evidence="4">
    <location>
        <begin position="393"/>
        <end position="411"/>
    </location>
</feature>
<dbReference type="RefSeq" id="WP_127729635.1">
    <property type="nucleotide sequence ID" value="NZ_SACP01000011.1"/>
</dbReference>
<evidence type="ECO:0000256" key="3">
    <source>
        <dbReference type="PIRSR" id="PIRSR640198-2"/>
    </source>
</evidence>
<dbReference type="Proteomes" id="UP000286997">
    <property type="component" value="Unassembled WGS sequence"/>
</dbReference>
<organism evidence="6 7">
    <name type="scientific">Methylobacterium oryzihabitans</name>
    <dbReference type="NCBI Taxonomy" id="2499852"/>
    <lineage>
        <taxon>Bacteria</taxon>
        <taxon>Pseudomonadati</taxon>
        <taxon>Pseudomonadota</taxon>
        <taxon>Alphaproteobacteria</taxon>
        <taxon>Hyphomicrobiales</taxon>
        <taxon>Methylobacteriaceae</taxon>
        <taxon>Methylobacterium</taxon>
    </lineage>
</organism>
<feature type="binding site" evidence="1">
    <location>
        <begin position="225"/>
        <end position="231"/>
    </location>
    <ligand>
        <name>ATP</name>
        <dbReference type="ChEBI" id="CHEBI:30616"/>
    </ligand>
</feature>
<dbReference type="InterPro" id="IPR026287">
    <property type="entry name" value="SoFic-like"/>
</dbReference>
<keyword evidence="1" id="KW-0547">Nucleotide-binding</keyword>
<dbReference type="AlphaFoldDB" id="A0A3S2VPP1"/>
<dbReference type="Pfam" id="PF02661">
    <property type="entry name" value="Fic"/>
    <property type="match status" value="1"/>
</dbReference>
<evidence type="ECO:0000313" key="7">
    <source>
        <dbReference type="Proteomes" id="UP000286997"/>
    </source>
</evidence>
<evidence type="ECO:0000256" key="1">
    <source>
        <dbReference type="PIRSR" id="PIRSR038925-1"/>
    </source>
</evidence>
<dbReference type="PROSITE" id="PS51459">
    <property type="entry name" value="FIDO"/>
    <property type="match status" value="1"/>
</dbReference>
<feature type="binding site" evidence="3">
    <location>
        <begin position="224"/>
        <end position="231"/>
    </location>
    <ligand>
        <name>ATP</name>
        <dbReference type="ChEBI" id="CHEBI:30616"/>
    </ligand>
</feature>
<dbReference type="EMBL" id="SACP01000011">
    <property type="protein sequence ID" value="RVU17793.1"/>
    <property type="molecule type" value="Genomic_DNA"/>
</dbReference>
<proteinExistence type="predicted"/>
<feature type="binding site" evidence="1">
    <location>
        <position position="86"/>
    </location>
    <ligand>
        <name>ATP</name>
        <dbReference type="ChEBI" id="CHEBI:30616"/>
    </ligand>
</feature>
<dbReference type="PIRSF" id="PIRSF038925">
    <property type="entry name" value="AMP-prot_trans"/>
    <property type="match status" value="1"/>
</dbReference>
<reference evidence="6 7" key="1">
    <citation type="submission" date="2019-01" db="EMBL/GenBank/DDBJ databases">
        <authorList>
            <person name="Chen W.-M."/>
        </authorList>
    </citation>
    <scope>NUCLEOTIDE SEQUENCE [LARGE SCALE GENOMIC DNA]</scope>
    <source>
        <strain evidence="6 7">TER-1</strain>
    </source>
</reference>